<gene>
    <name evidence="1" type="ORF">ADZ36_11570</name>
</gene>
<organism evidence="1 2">
    <name type="scientific">Streptomyces fradiae</name>
    <name type="common">Streptomyces roseoflavus</name>
    <dbReference type="NCBI Taxonomy" id="1906"/>
    <lineage>
        <taxon>Bacteria</taxon>
        <taxon>Bacillati</taxon>
        <taxon>Actinomycetota</taxon>
        <taxon>Actinomycetes</taxon>
        <taxon>Kitasatosporales</taxon>
        <taxon>Streptomycetaceae</taxon>
        <taxon>Streptomyces</taxon>
    </lineage>
</organism>
<comment type="caution">
    <text evidence="1">The sequence shown here is derived from an EMBL/GenBank/DDBJ whole genome shotgun (WGS) entry which is preliminary data.</text>
</comment>
<accession>A0ACC4WDU9</accession>
<dbReference type="EMBL" id="LGSP01000017">
    <property type="protein sequence ID" value="KNE82317.1"/>
    <property type="molecule type" value="Genomic_DNA"/>
</dbReference>
<protein>
    <submittedName>
        <fullName evidence="1">Amidase</fullName>
    </submittedName>
</protein>
<keyword evidence="2" id="KW-1185">Reference proteome</keyword>
<sequence>MDQDTYRRLPGTAIAAAVARREVSATEVVTAALGAVAQLDPEFRAFLDVRSEEALARAREVDRRIAAGERLPLAGVPIGVKGRGGLRTAAARRLVAAGCVPIGATSVPGPGTVWQTWGQGRAGRTLNPWRPDRSPGGSSAGSAVAVATGMVPLATGSDGAGSVRIPAAWCGVTGLKLTNGLLPTADATGLAAPGVLTRWASDTAAYLRCVTGVDVSRTAGPDGSRPADSAGSCTAGPGSSRIAGPDGGHGPGTGQGSDGQRPAAVWSDDLGFAGPDPEVADVARAAAERLARAGVIRLGGPGAEPPRLLDPAPVWLALRSPATAPSPSPSPPSPPATRLDGPRAVNDRRLADFFRDADLLLTPATPNRPHGHEGPGDRYSTALTWAFNLSGHPAASIPAGHTADGCPVGLHLVARHGAETLLLEVIRAAEECAGGHPAAGPALRRP</sequence>
<reference evidence="1" key="1">
    <citation type="submission" date="2015-07" db="EMBL/GenBank/DDBJ databases">
        <title>Draft genome sequence of Streptomyces fradiae, a resistant strain to nitron-oligomycin.</title>
        <authorList>
            <person name="Vatlin A.A."/>
            <person name="Bekker O.B."/>
            <person name="Danilenko V.N."/>
        </authorList>
    </citation>
    <scope>NUCLEOTIDE SEQUENCE</scope>
    <source>
        <strain evidence="1">Olg1-1</strain>
    </source>
</reference>
<name>A0ACC4WDU9_STRFR</name>
<dbReference type="Proteomes" id="UP000037185">
    <property type="component" value="Unassembled WGS sequence"/>
</dbReference>
<proteinExistence type="predicted"/>
<evidence type="ECO:0000313" key="1">
    <source>
        <dbReference type="EMBL" id="KNE82317.1"/>
    </source>
</evidence>
<evidence type="ECO:0000313" key="2">
    <source>
        <dbReference type="Proteomes" id="UP000037185"/>
    </source>
</evidence>